<protein>
    <recommendedName>
        <fullName evidence="3">IPT/TIG domain-containing protein</fullName>
    </recommendedName>
</protein>
<comment type="caution">
    <text evidence="4">The sequence shown here is derived from an EMBL/GenBank/DDBJ whole genome shotgun (WGS) entry which is preliminary data.</text>
</comment>
<dbReference type="SUPFAM" id="SSF69318">
    <property type="entry name" value="Integrin alpha N-terminal domain"/>
    <property type="match status" value="1"/>
</dbReference>
<dbReference type="SMART" id="SM00429">
    <property type="entry name" value="IPT"/>
    <property type="match status" value="2"/>
</dbReference>
<dbReference type="Gene3D" id="2.60.40.10">
    <property type="entry name" value="Immunoglobulins"/>
    <property type="match status" value="8"/>
</dbReference>
<evidence type="ECO:0000256" key="1">
    <source>
        <dbReference type="ARBA" id="ARBA00022729"/>
    </source>
</evidence>
<feature type="region of interest" description="Disordered" evidence="2">
    <location>
        <begin position="1992"/>
        <end position="2048"/>
    </location>
</feature>
<dbReference type="Pfam" id="PF13517">
    <property type="entry name" value="FG-GAP_3"/>
    <property type="match status" value="1"/>
</dbReference>
<feature type="region of interest" description="Disordered" evidence="2">
    <location>
        <begin position="1851"/>
        <end position="1878"/>
    </location>
</feature>
<accession>A0A225DQ46</accession>
<evidence type="ECO:0000313" key="5">
    <source>
        <dbReference type="Proteomes" id="UP000214646"/>
    </source>
</evidence>
<dbReference type="Proteomes" id="UP000214646">
    <property type="component" value="Unassembled WGS sequence"/>
</dbReference>
<dbReference type="Pfam" id="PF17963">
    <property type="entry name" value="Big_9"/>
    <property type="match status" value="1"/>
</dbReference>
<dbReference type="PANTHER" id="PTHR46769">
    <property type="entry name" value="POLYCYSTIC KIDNEY AND HEPATIC DISEASE 1 (AUTOSOMAL RECESSIVE)-LIKE 1"/>
    <property type="match status" value="1"/>
</dbReference>
<organism evidence="4 5">
    <name type="scientific">Fimbriiglobus ruber</name>
    <dbReference type="NCBI Taxonomy" id="1908690"/>
    <lineage>
        <taxon>Bacteria</taxon>
        <taxon>Pseudomonadati</taxon>
        <taxon>Planctomycetota</taxon>
        <taxon>Planctomycetia</taxon>
        <taxon>Gemmatales</taxon>
        <taxon>Gemmataceae</taxon>
        <taxon>Fimbriiglobus</taxon>
    </lineage>
</organism>
<dbReference type="InterPro" id="IPR013783">
    <property type="entry name" value="Ig-like_fold"/>
</dbReference>
<keyword evidence="1" id="KW-0732">Signal</keyword>
<dbReference type="PANTHER" id="PTHR46769:SF2">
    <property type="entry name" value="FIBROCYSTIN-L ISOFORM 2 PRECURSOR-RELATED"/>
    <property type="match status" value="1"/>
</dbReference>
<feature type="domain" description="IPT/TIG" evidence="3">
    <location>
        <begin position="1647"/>
        <end position="1731"/>
    </location>
</feature>
<dbReference type="SUPFAM" id="SSF81296">
    <property type="entry name" value="E set domains"/>
    <property type="match status" value="6"/>
</dbReference>
<feature type="compositionally biased region" description="Pro residues" evidence="2">
    <location>
        <begin position="1851"/>
        <end position="1877"/>
    </location>
</feature>
<sequence length="2048" mass="195608">MSLQASPRITLSETNTYGGATTLSAGTLLVNGNDAAAGGAVAVNGGMLGGSGSVGGTVAVNAGGTVTGGTLGGVGTLTVGGLTFDGGTFAVDFNGNTSDTVATAGAINLNAGTAGVFATNSQSGTASFNNVFTLIDNTGVSGIANSPLIGASEGGTAILDAVHGHYTYIGGNGQSFTFDVTPFVTASTASLPANATTITIHGTGFDPTAADNSIVFDDGAVGSVTAATPTSLTVTFSAPPTVAGSLTAVVITDGVASCSPVQVATVTPVVTADTAGLAADGTSLTITGFGFDPTVANDAVTFNDGVVGSVSAATPTSLTVTFSTPPTTAGSLTAVVTTDGVASGSPVRVATVIPVVTTSAADLAANAATLMISGFGFDPTVANDSVAFDDGASGTVTAATPTSLTVTFSTLPTTASGLTAVVTIDGVSSGAPVQVATVTPVVTAGTAVLAANGTSLTIAGFGFDPTTANNAVTFNDGVVGSVTAATPTSLTVTLTTNPTKAGNLTAVVATGGMSSGSPVQVATVTPVVTADTAGLAADGTSLTITGFGFDPTAANNAVTFNDGVVGSVTAATPTSLTVDFSAPPTTAGSLTAVVTTDGVPSGSSVQVATVTPVVTAGTASLPANVATITLTGFGFDPTAANNSVTFGDGAVGSVTAATPTSLTVTFSAPPTVAGSLTAVVITDGVASGSPVRVATVTPVVTADTAGLAADGTSLTIAGFGFDPTAANNAVTFNDGVVGSVTAATPTSLTVTFSTRPMIVGSLTAVVATDGVSSGTPVQVATVIPVVTTSAADLAANTATLTIAGFGFDPTVANDSVTFNDGVVGSVSVATTTSLTVTFAAHPTTAGSLTAVVTTGGVSSGTPVQVATVMPVVTSSVADLAANGTSLTITGFGFDPSTANNTVTFDGGAIGSVTAATPTSLTVTLSTAPTTAGSLTAVVTTGGVSSGSPVQVATVTPVVTAGTADLAANGTSLTITGFGFDPTAANNAVTFNDGVVGSVTAATPTSLTVDFSAPPTTAGSLTAVVTTDGVPSGSSVQVATVTPVVTAGTASLPANVATITLTGFGFDPTAANNSVTFGDGAVGSVTAATPTSLTVTFSAPPTVAGSLTAVVITDGVASGSPVRVATVTPVVTADTAGLAADGTSLTIAGFGFDPTAANNAVTFNDGVVGSVTAATPTSLTVTFSTRPMIVGSLTAVVATDGVSSGSPVQVATVTPVVTSSVADLAANAATLTIAGFGFDPTAADNSVAFDDGAIGSITAATSTSLTVTFAAHPTTAGNLTAVVTTGGVPSGSPIQVATVTPVVTTSTAVLAANGTSLTITGFGFDLVTANNTVTFNDGAVGSVMAATPTSLTVTFAAHPTTAGSLTAVVTTGGVSSGSPVQVATVTPVVTAGTADLAANGTSLTITGFGFDPSTANNTVTFDGGAIGSVTAATPTSLTVTLSTAPTTAGSLTAVVTTGGVSSGSPVQVATVTPVVTSGVVDLAANAVTLTISGFGFDPTATNDTVTFDGGAIGSVTAATPTSLTVTLSVSPTVGRLTVVVTTDGVSSGNSVQVATVIAVPTANAQSLATAENTPTSLTLTGSDPNAPVLPLTYTVTVAPTHGTLAGTAPDLIYTPAAGYFGPDSFQFTTSNGTTTSPAATVTLTVIAAPAVTVVSPPTGPTAGGTLVTISGANFDGATAVMFGPMAASGFTINSANSISATVPAGTTGSVDVTVVTAGGTSAISAADRFAYVGAPVVSGVSPSTGLATGGTTVTITGTNLSDATTVDFGGVEATIVSDTATQVVATSPAGTAGVVDVTVTTVGGTSVVSSADQFIYAAVPPVSPPPAAPPVSPPPVAPPVSPPPVVPPVSPPPVVPPTSPPPVAPPVSPPPATVPPTTPRATLVGYPQFAVGADVGGTGMVTVYNPDQSVAYTATPFGASFTAGVRVAVADFNGDGVPDLVAGTGPGVTNQIVVLDGKTHQQLASFSPFETTFTGGIFVTVGDVSGDGVPDLIVTPDQSGGRSSPCTTGRRWVREKSSNWPDSSASPTPTSGVGLGPPWATSTGTGLGI</sequence>
<proteinExistence type="predicted"/>
<dbReference type="InterPro" id="IPR011050">
    <property type="entry name" value="Pectin_lyase_fold/virulence"/>
</dbReference>
<dbReference type="Pfam" id="PF01833">
    <property type="entry name" value="TIG"/>
    <property type="match status" value="4"/>
</dbReference>
<dbReference type="RefSeq" id="WP_088254236.1">
    <property type="nucleotide sequence ID" value="NZ_NIDE01000004.1"/>
</dbReference>
<reference evidence="5" key="1">
    <citation type="submission" date="2017-06" db="EMBL/GenBank/DDBJ databases">
        <title>Genome analysis of Fimbriiglobus ruber SP5, the first member of the order Planctomycetales with confirmed chitinolytic capability.</title>
        <authorList>
            <person name="Ravin N.V."/>
            <person name="Rakitin A.L."/>
            <person name="Ivanova A.A."/>
            <person name="Beletsky A.V."/>
            <person name="Kulichevskaya I.S."/>
            <person name="Mardanov A.V."/>
            <person name="Dedysh S.N."/>
        </authorList>
    </citation>
    <scope>NUCLEOTIDE SEQUENCE [LARGE SCALE GENOMIC DNA]</scope>
    <source>
        <strain evidence="5">SP5</strain>
    </source>
</reference>
<gene>
    <name evidence="4" type="ORF">FRUB_02990</name>
</gene>
<feature type="compositionally biased region" description="Polar residues" evidence="2">
    <location>
        <begin position="2039"/>
        <end position="2048"/>
    </location>
</feature>
<feature type="compositionally biased region" description="Polar residues" evidence="2">
    <location>
        <begin position="2017"/>
        <end position="2030"/>
    </location>
</feature>
<dbReference type="InterPro" id="IPR014756">
    <property type="entry name" value="Ig_E-set"/>
</dbReference>
<dbReference type="InterPro" id="IPR052387">
    <property type="entry name" value="Fibrocystin"/>
</dbReference>
<evidence type="ECO:0000256" key="2">
    <source>
        <dbReference type="SAM" id="MobiDB-lite"/>
    </source>
</evidence>
<evidence type="ECO:0000313" key="4">
    <source>
        <dbReference type="EMBL" id="OWK43391.1"/>
    </source>
</evidence>
<dbReference type="EMBL" id="NIDE01000004">
    <property type="protein sequence ID" value="OWK43391.1"/>
    <property type="molecule type" value="Genomic_DNA"/>
</dbReference>
<feature type="domain" description="IPT/TIG" evidence="3">
    <location>
        <begin position="1733"/>
        <end position="1816"/>
    </location>
</feature>
<name>A0A225DQ46_9BACT</name>
<evidence type="ECO:0000259" key="3">
    <source>
        <dbReference type="SMART" id="SM00429"/>
    </source>
</evidence>
<dbReference type="InterPro" id="IPR028994">
    <property type="entry name" value="Integrin_alpha_N"/>
</dbReference>
<keyword evidence="5" id="KW-1185">Reference proteome</keyword>
<dbReference type="InterPro" id="IPR002909">
    <property type="entry name" value="IPT_dom"/>
</dbReference>
<dbReference type="SUPFAM" id="SSF51126">
    <property type="entry name" value="Pectin lyase-like"/>
    <property type="match status" value="1"/>
</dbReference>
<dbReference type="CDD" id="cd00102">
    <property type="entry name" value="IPT"/>
    <property type="match status" value="1"/>
</dbReference>
<dbReference type="InterPro" id="IPR013517">
    <property type="entry name" value="FG-GAP"/>
</dbReference>
<dbReference type="OrthoDB" id="281943at2"/>
<feature type="compositionally biased region" description="Polar residues" evidence="2">
    <location>
        <begin position="1995"/>
        <end position="2006"/>
    </location>
</feature>